<dbReference type="Pfam" id="PF24681">
    <property type="entry name" value="Kelch_KLHDC2_KLHL20_DRC7"/>
    <property type="match status" value="1"/>
</dbReference>
<accession>A0A0C2MS62</accession>
<evidence type="ECO:0000256" key="1">
    <source>
        <dbReference type="ARBA" id="ARBA00022441"/>
    </source>
</evidence>
<comment type="function">
    <text evidence="3">Rab9 effector required for endosome to trans-Golgi network (TGN) transport.</text>
</comment>
<organism evidence="5 6">
    <name type="scientific">Thelohanellus kitauei</name>
    <name type="common">Myxosporean</name>
    <dbReference type="NCBI Taxonomy" id="669202"/>
    <lineage>
        <taxon>Eukaryota</taxon>
        <taxon>Metazoa</taxon>
        <taxon>Cnidaria</taxon>
        <taxon>Myxozoa</taxon>
        <taxon>Myxosporea</taxon>
        <taxon>Bivalvulida</taxon>
        <taxon>Platysporina</taxon>
        <taxon>Myxobolidae</taxon>
        <taxon>Thelohanellus</taxon>
    </lineage>
</organism>
<dbReference type="PANTHER" id="PTHR46647:SF1">
    <property type="entry name" value="RAB9 EFFECTOR PROTEIN WITH KELCH MOTIFS"/>
    <property type="match status" value="1"/>
</dbReference>
<dbReference type="InterPro" id="IPR052124">
    <property type="entry name" value="Rab9_kelch_effector"/>
</dbReference>
<dbReference type="Proteomes" id="UP000031668">
    <property type="component" value="Unassembled WGS sequence"/>
</dbReference>
<dbReference type="EMBL" id="JWZT01003310">
    <property type="protein sequence ID" value="KII67085.1"/>
    <property type="molecule type" value="Genomic_DNA"/>
</dbReference>
<proteinExistence type="predicted"/>
<keyword evidence="1" id="KW-0880">Kelch repeat</keyword>
<name>A0A0C2MS62_THEKT</name>
<gene>
    <name evidence="5" type="ORF">RF11_00991</name>
</gene>
<dbReference type="OrthoDB" id="432528at2759"/>
<dbReference type="SUPFAM" id="SSF117281">
    <property type="entry name" value="Kelch motif"/>
    <property type="match status" value="1"/>
</dbReference>
<comment type="caution">
    <text evidence="5">The sequence shown here is derived from an EMBL/GenBank/DDBJ whole genome shotgun (WGS) entry which is preliminary data.</text>
</comment>
<reference evidence="5 6" key="1">
    <citation type="journal article" date="2014" name="Genome Biol. Evol.">
        <title>The genome of the myxosporean Thelohanellus kitauei shows adaptations to nutrient acquisition within its fish host.</title>
        <authorList>
            <person name="Yang Y."/>
            <person name="Xiong J."/>
            <person name="Zhou Z."/>
            <person name="Huo F."/>
            <person name="Miao W."/>
            <person name="Ran C."/>
            <person name="Liu Y."/>
            <person name="Zhang J."/>
            <person name="Feng J."/>
            <person name="Wang M."/>
            <person name="Wang M."/>
            <person name="Wang L."/>
            <person name="Yao B."/>
        </authorList>
    </citation>
    <scope>NUCLEOTIDE SEQUENCE [LARGE SCALE GENOMIC DNA]</scope>
    <source>
        <strain evidence="5">Wuqing</strain>
    </source>
</reference>
<protein>
    <recommendedName>
        <fullName evidence="4">Rab9 effector protein with kelch motifs</fullName>
    </recommendedName>
</protein>
<keyword evidence="2" id="KW-0677">Repeat</keyword>
<sequence length="189" mass="21423">MNLGKPVHEPIFLNGLCMTSVKRFLIIYGGYINMNFHFRNDLLSYDTVSGIWRRYKTLDPTADCCFFSSICSTGNLVYIFGGTDQSCSYSCTNSLLSFDLTNASWKTVSPYMSDYDENKPPPMGNSCIFYHDGSLYVLGGILDNEFVDTMYKFCLDTSTWSLVSINGLKPLLKGQIFGTVYENKYIFDN</sequence>
<dbReference type="PANTHER" id="PTHR46647">
    <property type="entry name" value="RAB9 EFFECTOR PROTEIN WITH KELCH MOTIFS"/>
    <property type="match status" value="1"/>
</dbReference>
<evidence type="ECO:0000256" key="2">
    <source>
        <dbReference type="ARBA" id="ARBA00022737"/>
    </source>
</evidence>
<dbReference type="Gene3D" id="2.120.10.80">
    <property type="entry name" value="Kelch-type beta propeller"/>
    <property type="match status" value="1"/>
</dbReference>
<evidence type="ECO:0000256" key="3">
    <source>
        <dbReference type="ARBA" id="ARBA00037224"/>
    </source>
</evidence>
<dbReference type="AlphaFoldDB" id="A0A0C2MS62"/>
<evidence type="ECO:0000313" key="5">
    <source>
        <dbReference type="EMBL" id="KII67085.1"/>
    </source>
</evidence>
<keyword evidence="6" id="KW-1185">Reference proteome</keyword>
<evidence type="ECO:0000256" key="4">
    <source>
        <dbReference type="ARBA" id="ARBA00039295"/>
    </source>
</evidence>
<dbReference type="InterPro" id="IPR015915">
    <property type="entry name" value="Kelch-typ_b-propeller"/>
</dbReference>
<evidence type="ECO:0000313" key="6">
    <source>
        <dbReference type="Proteomes" id="UP000031668"/>
    </source>
</evidence>